<dbReference type="SUPFAM" id="SSF53474">
    <property type="entry name" value="alpha/beta-Hydrolases"/>
    <property type="match status" value="1"/>
</dbReference>
<evidence type="ECO:0000313" key="1">
    <source>
        <dbReference type="EMBL" id="GEM35881.1"/>
    </source>
</evidence>
<comment type="caution">
    <text evidence="1">The sequence shown here is derived from an EMBL/GenBank/DDBJ whole genome shotgun (WGS) entry which is preliminary data.</text>
</comment>
<dbReference type="PANTHER" id="PTHR48098">
    <property type="entry name" value="ENTEROCHELIN ESTERASE-RELATED"/>
    <property type="match status" value="1"/>
</dbReference>
<dbReference type="Pfam" id="PF00756">
    <property type="entry name" value="Esterase"/>
    <property type="match status" value="1"/>
</dbReference>
<organism evidence="1 2">
    <name type="scientific">Nocardia ninae NBRC 108245</name>
    <dbReference type="NCBI Taxonomy" id="1210091"/>
    <lineage>
        <taxon>Bacteria</taxon>
        <taxon>Bacillati</taxon>
        <taxon>Actinomycetota</taxon>
        <taxon>Actinomycetes</taxon>
        <taxon>Mycobacteriales</taxon>
        <taxon>Nocardiaceae</taxon>
        <taxon>Nocardia</taxon>
    </lineage>
</organism>
<dbReference type="AlphaFoldDB" id="A0A511M5H6"/>
<accession>A0A511M5H6</accession>
<dbReference type="InterPro" id="IPR050583">
    <property type="entry name" value="Mycobacterial_A85_antigen"/>
</dbReference>
<dbReference type="InterPro" id="IPR029058">
    <property type="entry name" value="AB_hydrolase_fold"/>
</dbReference>
<protein>
    <submittedName>
        <fullName evidence="1">Enterochelin esterase</fullName>
    </submittedName>
</protein>
<name>A0A511M5H6_9NOCA</name>
<dbReference type="EMBL" id="BJXA01000001">
    <property type="protein sequence ID" value="GEM35881.1"/>
    <property type="molecule type" value="Genomic_DNA"/>
</dbReference>
<gene>
    <name evidence="1" type="primary">fes</name>
    <name evidence="1" type="ORF">NN4_04000</name>
</gene>
<dbReference type="Proteomes" id="UP000321424">
    <property type="component" value="Unassembled WGS sequence"/>
</dbReference>
<proteinExistence type="predicted"/>
<reference evidence="1 2" key="1">
    <citation type="submission" date="2019-07" db="EMBL/GenBank/DDBJ databases">
        <title>Whole genome shotgun sequence of Nocardia ninae NBRC 108245.</title>
        <authorList>
            <person name="Hosoyama A."/>
            <person name="Uohara A."/>
            <person name="Ohji S."/>
            <person name="Ichikawa N."/>
        </authorList>
    </citation>
    <scope>NUCLEOTIDE SEQUENCE [LARGE SCALE GENOMIC DNA]</scope>
    <source>
        <strain evidence="1 2">NBRC 108245</strain>
    </source>
</reference>
<sequence length="369" mass="41827">MVLAIVAEMRRRMGRGATSVAGMLPWSAELAGRLDEHVFDSVLLRDNPLRDPHERPLWVYVPPGYEEAGDRRYPSIYVIQGYTGHVSMWRNRMPYRRPFTETADEVFATGEAPPAIVVYVDAWTAYGGSQFVDSVGTGPYHSYLCDEIVPWVDARYRTVADRDHRGIMGKSSGGFGAMITPMLRPDLFGALATHAGDALYEYCYLPGFADAVRQLRGYDGDIHRWWAEFQQRVSFTKPEDQDLLLLYGVTACFTPGADGRPELPFDPRTGVLKPEVWQRWLDWDPVRMVPKYAEAMRSMRAIWIDGGTQDEWYLDIGADAFRQALLDNGVPSDIIAFELFDAKHGGIDYRYPLSLAWLAKQLDTPAEKQ</sequence>
<keyword evidence="2" id="KW-1185">Reference proteome</keyword>
<evidence type="ECO:0000313" key="2">
    <source>
        <dbReference type="Proteomes" id="UP000321424"/>
    </source>
</evidence>
<dbReference type="Gene3D" id="3.40.50.1820">
    <property type="entry name" value="alpha/beta hydrolase"/>
    <property type="match status" value="1"/>
</dbReference>
<dbReference type="InterPro" id="IPR000801">
    <property type="entry name" value="Esterase-like"/>
</dbReference>